<evidence type="ECO:0000313" key="7">
    <source>
        <dbReference type="Proteomes" id="UP001212821"/>
    </source>
</evidence>
<organism evidence="6 7">
    <name type="scientific">Kitasatospora cathayae</name>
    <dbReference type="NCBI Taxonomy" id="3004092"/>
    <lineage>
        <taxon>Bacteria</taxon>
        <taxon>Bacillati</taxon>
        <taxon>Actinomycetota</taxon>
        <taxon>Actinomycetes</taxon>
        <taxon>Kitasatosporales</taxon>
        <taxon>Streptomycetaceae</taxon>
        <taxon>Kitasatospora</taxon>
    </lineage>
</organism>
<evidence type="ECO:0000313" key="6">
    <source>
        <dbReference type="EMBL" id="WBP89074.1"/>
    </source>
</evidence>
<keyword evidence="7" id="KW-1185">Reference proteome</keyword>
<dbReference type="GO" id="GO:0016787">
    <property type="term" value="F:hydrolase activity"/>
    <property type="evidence" value="ECO:0007669"/>
    <property type="project" value="UniProtKB-KW"/>
</dbReference>
<dbReference type="CDD" id="cd23451">
    <property type="entry name" value="beta-trefoil_Ricin_laminarinase"/>
    <property type="match status" value="1"/>
</dbReference>
<dbReference type="SUPFAM" id="SSF52279">
    <property type="entry name" value="Beta-D-glucan exohydrolase, C-terminal domain"/>
    <property type="match status" value="1"/>
</dbReference>
<evidence type="ECO:0000256" key="1">
    <source>
        <dbReference type="ARBA" id="ARBA00005336"/>
    </source>
</evidence>
<dbReference type="InterPro" id="IPR036962">
    <property type="entry name" value="Glyco_hydro_3_N_sf"/>
</dbReference>
<protein>
    <submittedName>
        <fullName evidence="6">Glycoside hydrolase family 3 C-terminal domain-containing protein</fullName>
    </submittedName>
</protein>
<dbReference type="Pfam" id="PF01915">
    <property type="entry name" value="Glyco_hydro_3_C"/>
    <property type="match status" value="1"/>
</dbReference>
<dbReference type="SUPFAM" id="SSF50370">
    <property type="entry name" value="Ricin B-like lectins"/>
    <property type="match status" value="2"/>
</dbReference>
<comment type="similarity">
    <text evidence="1">Belongs to the glycosyl hydrolase 3 family.</text>
</comment>
<dbReference type="InterPro" id="IPR013783">
    <property type="entry name" value="Ig-like_fold"/>
</dbReference>
<reference evidence="7" key="1">
    <citation type="submission" date="2022-12" db="EMBL/GenBank/DDBJ databases">
        <authorList>
            <person name="Mo P."/>
        </authorList>
    </citation>
    <scope>NUCLEOTIDE SEQUENCE [LARGE SCALE GENOMIC DNA]</scope>
    <source>
        <strain evidence="7">HUAS 3-15</strain>
    </source>
</reference>
<feature type="chain" id="PRO_5047234349" evidence="3">
    <location>
        <begin position="37"/>
        <end position="959"/>
    </location>
</feature>
<sequence>MRRPPLRMRFPLRTRLLRLGLGGCLLVAATTGNAVAAPSGPESPKGDPVSPEQRVENLLAQLTTDEKVTLLRGTDAPGGVHSVGYVAGVPRLGIPPLLLSDGPAGVRDGRPATALPAPVSLAAAFDPALATTYGDVLGREARARGYQVLYAPMVNTVRIPQGGRDFETLGEDPYLAGRVATAEVRGIQAQHVAAQVKHYAANNQENNRQSYSSDVDERTLAEIELPAFRAAVRDGRAWSAMCGYNPVNGIWACENFPLLRDVLKGRWGFDGTVGSDYPATHSSVNAAAAGLDQEFGGSTYFADLPAAVGDGRLAPAVLDDQVRRVLRLMARTGALDGGQPPASDPAAGARDARTAAAAGTVLLRNQNATLPLDATRLKSVAVIGPWADRAYTGGGGSSHVTPYPEQTVTPRQGIAARAGTNTQVRYHPGDDPKAAASVAAGADAAVVVVGDQETEGADRDSLDLAPADDALIRAVAAANPHTIVVLNSGGPVTMPWLDAVPAVVEAWYPGEQSGAALADVLFGDTDPGGRLPVTFPTSANATPIQDPAQYPGTDGAYHYTERLGPGYRWYDASGTAPLFPFGHGLSYTTFDYANLSVTGPDQAGRVRVGFDLTNRGTRTGTEVPQLYLTFPSMTGEPPQQLKAFDKVTLAPGGSTHLELPLDRSAFAVWDQGVHGWGVPGGRYGLTVGSSSRAPRLRGAVDAPGSPAVSAWSGRITGSDRSCLDAEAAATDPNQPVRTASCAGTAAQDATVGSDGGIGVLGGCLTPAGSADGTAVLLRDCHPDARATDQAWQPRPDASLLHPASGRCLAAADGRLLLRDCSGATEQRWATPRPSGPLTGIAGQCVDVARASTVNGAAVQLYHCNSTGAQDWSVQQDGSLRAFGKCLDVTNGWTAAGTSAQLYDCNGTGAQRWQPRPDGTLLNPASNRCLDARNGSSADWTGLQIWDCQAGPNQLWTLPS</sequence>
<evidence type="ECO:0000259" key="5">
    <source>
        <dbReference type="SMART" id="SM01217"/>
    </source>
</evidence>
<dbReference type="Pfam" id="PF00933">
    <property type="entry name" value="Glyco_hydro_3"/>
    <property type="match status" value="1"/>
</dbReference>
<feature type="domain" description="Ricin B lectin" evidence="4">
    <location>
        <begin position="711"/>
        <end position="831"/>
    </location>
</feature>
<dbReference type="SMART" id="SM00458">
    <property type="entry name" value="RICIN"/>
    <property type="match status" value="2"/>
</dbReference>
<feature type="signal peptide" evidence="3">
    <location>
        <begin position="1"/>
        <end position="36"/>
    </location>
</feature>
<dbReference type="InterPro" id="IPR001764">
    <property type="entry name" value="Glyco_hydro_3_N"/>
</dbReference>
<dbReference type="InterPro" id="IPR050288">
    <property type="entry name" value="Cellulose_deg_GH3"/>
</dbReference>
<evidence type="ECO:0000259" key="4">
    <source>
        <dbReference type="SMART" id="SM00458"/>
    </source>
</evidence>
<dbReference type="EMBL" id="CP115450">
    <property type="protein sequence ID" value="WBP89074.1"/>
    <property type="molecule type" value="Genomic_DNA"/>
</dbReference>
<dbReference type="Gene3D" id="2.80.10.50">
    <property type="match status" value="2"/>
</dbReference>
<proteinExistence type="inferred from homology"/>
<name>A0ABY7Q9C6_9ACTN</name>
<dbReference type="RefSeq" id="WP_270147190.1">
    <property type="nucleotide sequence ID" value="NZ_CP115450.1"/>
</dbReference>
<dbReference type="SMART" id="SM01217">
    <property type="entry name" value="Fn3_like"/>
    <property type="match status" value="1"/>
</dbReference>
<dbReference type="PANTHER" id="PTHR42715">
    <property type="entry name" value="BETA-GLUCOSIDASE"/>
    <property type="match status" value="1"/>
</dbReference>
<dbReference type="InterPro" id="IPR036881">
    <property type="entry name" value="Glyco_hydro_3_C_sf"/>
</dbReference>
<dbReference type="PANTHER" id="PTHR42715:SF10">
    <property type="entry name" value="BETA-GLUCOSIDASE"/>
    <property type="match status" value="1"/>
</dbReference>
<feature type="domain" description="Ricin B lectin" evidence="4">
    <location>
        <begin position="834"/>
        <end position="958"/>
    </location>
</feature>
<dbReference type="Gene3D" id="3.40.50.1700">
    <property type="entry name" value="Glycoside hydrolase family 3 C-terminal domain"/>
    <property type="match status" value="1"/>
</dbReference>
<keyword evidence="3" id="KW-0732">Signal</keyword>
<dbReference type="InterPro" id="IPR026891">
    <property type="entry name" value="Fn3-like"/>
</dbReference>
<dbReference type="Pfam" id="PF00652">
    <property type="entry name" value="Ricin_B_lectin"/>
    <property type="match status" value="2"/>
</dbReference>
<keyword evidence="2 6" id="KW-0378">Hydrolase</keyword>
<dbReference type="Gene3D" id="3.20.20.300">
    <property type="entry name" value="Glycoside hydrolase, family 3, N-terminal domain"/>
    <property type="match status" value="1"/>
</dbReference>
<evidence type="ECO:0000256" key="2">
    <source>
        <dbReference type="ARBA" id="ARBA00022801"/>
    </source>
</evidence>
<gene>
    <name evidence="6" type="ORF">O1G21_26700</name>
</gene>
<dbReference type="PRINTS" id="PR00133">
    <property type="entry name" value="GLHYDRLASE3"/>
</dbReference>
<dbReference type="Pfam" id="PF14310">
    <property type="entry name" value="Fn3-like"/>
    <property type="match status" value="1"/>
</dbReference>
<dbReference type="InterPro" id="IPR000772">
    <property type="entry name" value="Ricin_B_lectin"/>
</dbReference>
<accession>A0ABY7Q9C6</accession>
<evidence type="ECO:0000256" key="3">
    <source>
        <dbReference type="SAM" id="SignalP"/>
    </source>
</evidence>
<dbReference type="InterPro" id="IPR017853">
    <property type="entry name" value="GH"/>
</dbReference>
<dbReference type="SUPFAM" id="SSF51445">
    <property type="entry name" value="(Trans)glycosidases"/>
    <property type="match status" value="1"/>
</dbReference>
<feature type="domain" description="Fibronectin type III-like" evidence="5">
    <location>
        <begin position="622"/>
        <end position="691"/>
    </location>
</feature>
<dbReference type="Proteomes" id="UP001212821">
    <property type="component" value="Chromosome"/>
</dbReference>
<dbReference type="Gene3D" id="2.60.40.10">
    <property type="entry name" value="Immunoglobulins"/>
    <property type="match status" value="1"/>
</dbReference>
<dbReference type="PROSITE" id="PS50231">
    <property type="entry name" value="RICIN_B_LECTIN"/>
    <property type="match status" value="2"/>
</dbReference>
<dbReference type="InterPro" id="IPR002772">
    <property type="entry name" value="Glyco_hydro_3_C"/>
</dbReference>
<dbReference type="InterPro" id="IPR035992">
    <property type="entry name" value="Ricin_B-like_lectins"/>
</dbReference>